<accession>R4XFW7</accession>
<gene>
    <name evidence="1" type="ORF">TAPDE_005131</name>
</gene>
<comment type="caution">
    <text evidence="1">The sequence shown here is derived from an EMBL/GenBank/DDBJ whole genome shotgun (WGS) entry which is preliminary data.</text>
</comment>
<protein>
    <submittedName>
        <fullName evidence="1">Uncharacterized protein</fullName>
    </submittedName>
</protein>
<keyword evidence="2" id="KW-1185">Reference proteome</keyword>
<reference evidence="1 2" key="1">
    <citation type="journal article" date="2013" name="MBio">
        <title>Genome sequencing of the plant pathogen Taphrina deformans, the causal agent of peach leaf curl.</title>
        <authorList>
            <person name="Cisse O.H."/>
            <person name="Almeida J.M.G.C.F."/>
            <person name="Fonseca A."/>
            <person name="Kumar A.A."/>
            <person name="Salojaervi J."/>
            <person name="Overmyer K."/>
            <person name="Hauser P.M."/>
            <person name="Pagni M."/>
        </authorList>
    </citation>
    <scope>NUCLEOTIDE SEQUENCE [LARGE SCALE GENOMIC DNA]</scope>
    <source>
        <strain evidence="2">PYCC 5710 / ATCC 11124 / CBS 356.35 / IMI 108563 / JCM 9778 / NBRC 8474</strain>
    </source>
</reference>
<dbReference type="Proteomes" id="UP000013776">
    <property type="component" value="Unassembled WGS sequence"/>
</dbReference>
<dbReference type="EMBL" id="CAHR02000278">
    <property type="protein sequence ID" value="CCG84630.1"/>
    <property type="molecule type" value="Genomic_DNA"/>
</dbReference>
<dbReference type="AlphaFoldDB" id="R4XFW7"/>
<evidence type="ECO:0000313" key="1">
    <source>
        <dbReference type="EMBL" id="CCG84630.1"/>
    </source>
</evidence>
<sequence length="264" mass="27206">MIWVSGSITQMKVSDINDVVEPAEADDELKCTLYQATLTSRVFKIEAGKVRSTKIRRDRGSGIILNHHFESTQWVSRGFSVYTVLTVEEVVVSVKSVVVGAGVKSVVVGSGVKSVVVGSGTGEKVRAVGSGEESVVVGSGTGEKVESVDTAPDASVGCEVDALDAGSTAAPPLPKVVEVVASAGAEASVAEKVMGGTTSVTELPLPGTVSVLDKLFGTPPIPAPPFPLEVVVGIDGATVVLRPPSTGEDAVMTAMEELRYLVDI</sequence>
<organism evidence="1 2">
    <name type="scientific">Taphrina deformans (strain PYCC 5710 / ATCC 11124 / CBS 356.35 / IMI 108563 / JCM 9778 / NBRC 8474)</name>
    <name type="common">Peach leaf curl fungus</name>
    <name type="synonym">Lalaria deformans</name>
    <dbReference type="NCBI Taxonomy" id="1097556"/>
    <lineage>
        <taxon>Eukaryota</taxon>
        <taxon>Fungi</taxon>
        <taxon>Dikarya</taxon>
        <taxon>Ascomycota</taxon>
        <taxon>Taphrinomycotina</taxon>
        <taxon>Taphrinomycetes</taxon>
        <taxon>Taphrinales</taxon>
        <taxon>Taphrinaceae</taxon>
        <taxon>Taphrina</taxon>
    </lineage>
</organism>
<proteinExistence type="predicted"/>
<name>R4XFW7_TAPDE</name>
<dbReference type="VEuPathDB" id="FungiDB:TAPDE_005131"/>
<evidence type="ECO:0000313" key="2">
    <source>
        <dbReference type="Proteomes" id="UP000013776"/>
    </source>
</evidence>